<feature type="transmembrane region" description="Helical" evidence="13">
    <location>
        <begin position="82"/>
        <end position="100"/>
    </location>
</feature>
<dbReference type="GO" id="GO:0032153">
    <property type="term" value="C:cell division site"/>
    <property type="evidence" value="ECO:0007669"/>
    <property type="project" value="TreeGrafter"/>
</dbReference>
<comment type="caution">
    <text evidence="14">The sequence shown here is derived from an EMBL/GenBank/DDBJ whole genome shotgun (WGS) entry which is preliminary data.</text>
</comment>
<accession>A0A2T3KM74</accession>
<feature type="transmembrane region" description="Helical" evidence="13">
    <location>
        <begin position="343"/>
        <end position="364"/>
    </location>
</feature>
<evidence type="ECO:0000256" key="4">
    <source>
        <dbReference type="ARBA" id="ARBA00022679"/>
    </source>
</evidence>
<dbReference type="PANTHER" id="PTHR30474:SF1">
    <property type="entry name" value="PEPTIDOGLYCAN GLYCOSYLTRANSFERASE MRDB"/>
    <property type="match status" value="1"/>
</dbReference>
<keyword evidence="2" id="KW-1003">Cell membrane</keyword>
<dbReference type="AlphaFoldDB" id="A0A2T3KM74"/>
<dbReference type="GO" id="GO:0009252">
    <property type="term" value="P:peptidoglycan biosynthetic process"/>
    <property type="evidence" value="ECO:0007669"/>
    <property type="project" value="UniProtKB-KW"/>
</dbReference>
<dbReference type="GO" id="GO:0008360">
    <property type="term" value="P:regulation of cell shape"/>
    <property type="evidence" value="ECO:0007669"/>
    <property type="project" value="UniProtKB-KW"/>
</dbReference>
<feature type="transmembrane region" description="Helical" evidence="13">
    <location>
        <begin position="144"/>
        <end position="161"/>
    </location>
</feature>
<evidence type="ECO:0000256" key="3">
    <source>
        <dbReference type="ARBA" id="ARBA00022676"/>
    </source>
</evidence>
<gene>
    <name evidence="14" type="ORF">C9J27_02450</name>
</gene>
<evidence type="ECO:0000256" key="2">
    <source>
        <dbReference type="ARBA" id="ARBA00022475"/>
    </source>
</evidence>
<evidence type="ECO:0000256" key="7">
    <source>
        <dbReference type="ARBA" id="ARBA00022984"/>
    </source>
</evidence>
<dbReference type="GO" id="GO:0015648">
    <property type="term" value="F:lipid-linked peptidoglycan transporter activity"/>
    <property type="evidence" value="ECO:0007669"/>
    <property type="project" value="TreeGrafter"/>
</dbReference>
<dbReference type="GO" id="GO:0071555">
    <property type="term" value="P:cell wall organization"/>
    <property type="evidence" value="ECO:0007669"/>
    <property type="project" value="UniProtKB-KW"/>
</dbReference>
<dbReference type="Pfam" id="PF01098">
    <property type="entry name" value="FTSW_RODA_SPOVE"/>
    <property type="match status" value="1"/>
</dbReference>
<evidence type="ECO:0000256" key="8">
    <source>
        <dbReference type="ARBA" id="ARBA00022989"/>
    </source>
</evidence>
<evidence type="ECO:0000313" key="15">
    <source>
        <dbReference type="Proteomes" id="UP000241426"/>
    </source>
</evidence>
<evidence type="ECO:0000256" key="12">
    <source>
        <dbReference type="ARBA" id="ARBA00033270"/>
    </source>
</evidence>
<feature type="transmembrane region" description="Helical" evidence="13">
    <location>
        <begin position="310"/>
        <end position="337"/>
    </location>
</feature>
<name>A0A2T3KM74_9GAMM</name>
<dbReference type="NCBIfam" id="TIGR02210">
    <property type="entry name" value="rodA_shape"/>
    <property type="match status" value="1"/>
</dbReference>
<evidence type="ECO:0000256" key="13">
    <source>
        <dbReference type="SAM" id="Phobius"/>
    </source>
</evidence>
<keyword evidence="10" id="KW-0961">Cell wall biogenesis/degradation</keyword>
<feature type="transmembrane region" description="Helical" evidence="13">
    <location>
        <begin position="24"/>
        <end position="43"/>
    </location>
</feature>
<evidence type="ECO:0000256" key="9">
    <source>
        <dbReference type="ARBA" id="ARBA00023136"/>
    </source>
</evidence>
<feature type="transmembrane region" description="Helical" evidence="13">
    <location>
        <begin position="55"/>
        <end position="76"/>
    </location>
</feature>
<dbReference type="Proteomes" id="UP000241426">
    <property type="component" value="Unassembled WGS sequence"/>
</dbReference>
<dbReference type="RefSeq" id="WP_107288634.1">
    <property type="nucleotide sequence ID" value="NZ_PYNF01000002.1"/>
</dbReference>
<keyword evidence="7" id="KW-0573">Peptidoglycan synthesis</keyword>
<dbReference type="PROSITE" id="PS00428">
    <property type="entry name" value="FTSW_RODA_SPOVE"/>
    <property type="match status" value="1"/>
</dbReference>
<evidence type="ECO:0000256" key="10">
    <source>
        <dbReference type="ARBA" id="ARBA00023316"/>
    </source>
</evidence>
<proteinExistence type="predicted"/>
<keyword evidence="9 13" id="KW-0472">Membrane</keyword>
<dbReference type="InterPro" id="IPR011923">
    <property type="entry name" value="RodA/MrdB"/>
</dbReference>
<keyword evidence="5 13" id="KW-0812">Transmembrane</keyword>
<feature type="transmembrane region" description="Helical" evidence="13">
    <location>
        <begin position="279"/>
        <end position="298"/>
    </location>
</feature>
<dbReference type="InterPro" id="IPR001182">
    <property type="entry name" value="FtsW/RodA"/>
</dbReference>
<keyword evidence="6" id="KW-0133">Cell shape</keyword>
<keyword evidence="3" id="KW-0328">Glycosyltransferase</keyword>
<feature type="transmembrane region" description="Helical" evidence="13">
    <location>
        <begin position="168"/>
        <end position="186"/>
    </location>
</feature>
<keyword evidence="4" id="KW-0808">Transferase</keyword>
<keyword evidence="8 13" id="KW-1133">Transmembrane helix</keyword>
<comment type="subcellular location">
    <subcellularLocation>
        <location evidence="1">Membrane</location>
        <topology evidence="1">Multi-pass membrane protein</topology>
    </subcellularLocation>
</comment>
<protein>
    <recommendedName>
        <fullName evidence="12">Cell wall polymerase</fullName>
    </recommendedName>
    <alternativeName>
        <fullName evidence="11">Peptidoglycan polymerase</fullName>
    </alternativeName>
</protein>
<evidence type="ECO:0000256" key="1">
    <source>
        <dbReference type="ARBA" id="ARBA00004141"/>
    </source>
</evidence>
<organism evidence="14 15">
    <name type="scientific">Photobacterium kishitanii</name>
    <dbReference type="NCBI Taxonomy" id="318456"/>
    <lineage>
        <taxon>Bacteria</taxon>
        <taxon>Pseudomonadati</taxon>
        <taxon>Pseudomonadota</taxon>
        <taxon>Gammaproteobacteria</taxon>
        <taxon>Vibrionales</taxon>
        <taxon>Vibrionaceae</taxon>
        <taxon>Photobacterium</taxon>
    </lineage>
</organism>
<evidence type="ECO:0000313" key="14">
    <source>
        <dbReference type="EMBL" id="PSV00907.1"/>
    </source>
</evidence>
<dbReference type="GO" id="GO:0016757">
    <property type="term" value="F:glycosyltransferase activity"/>
    <property type="evidence" value="ECO:0007669"/>
    <property type="project" value="UniProtKB-KW"/>
</dbReference>
<dbReference type="GO" id="GO:0005886">
    <property type="term" value="C:plasma membrane"/>
    <property type="evidence" value="ECO:0007669"/>
    <property type="project" value="TreeGrafter"/>
</dbReference>
<evidence type="ECO:0000256" key="5">
    <source>
        <dbReference type="ARBA" id="ARBA00022692"/>
    </source>
</evidence>
<feature type="transmembrane region" description="Helical" evidence="13">
    <location>
        <begin position="120"/>
        <end position="138"/>
    </location>
</feature>
<evidence type="ECO:0000256" key="6">
    <source>
        <dbReference type="ARBA" id="ARBA00022960"/>
    </source>
</evidence>
<evidence type="ECO:0000256" key="11">
    <source>
        <dbReference type="ARBA" id="ARBA00032370"/>
    </source>
</evidence>
<reference evidence="14 15" key="1">
    <citation type="submission" date="2018-01" db="EMBL/GenBank/DDBJ databases">
        <title>Whole genome sequencing of Histamine producing bacteria.</title>
        <authorList>
            <person name="Butler K."/>
        </authorList>
    </citation>
    <scope>NUCLEOTIDE SEQUENCE [LARGE SCALE GENOMIC DNA]</scope>
    <source>
        <strain evidence="14 15">FS-7.2</strain>
    </source>
</reference>
<dbReference type="EMBL" id="PYNF01000002">
    <property type="protein sequence ID" value="PSV00907.1"/>
    <property type="molecule type" value="Genomic_DNA"/>
</dbReference>
<dbReference type="GO" id="GO:0051301">
    <property type="term" value="P:cell division"/>
    <property type="evidence" value="ECO:0007669"/>
    <property type="project" value="InterPro"/>
</dbReference>
<dbReference type="PANTHER" id="PTHR30474">
    <property type="entry name" value="CELL CYCLE PROTEIN"/>
    <property type="match status" value="1"/>
</dbReference>
<dbReference type="InterPro" id="IPR018365">
    <property type="entry name" value="Cell_cycle_FtsW-rel_CS"/>
</dbReference>
<sequence>MKKQLRNNGLIDLSLSDGLNVDKWLFAGILMILTFSVFVVFSASNENAEMIRSHFIKSGVAVCLFVFVSRVNVIYIKQLAPKLYILTVLLLICVSLFGDVRLGARRWLDLGFMSFQPSELAKLTVPMACALVVAYTGVTSKLKNIGLLLLLTAVPCYLILIQPDLGTCLLVAFSGVAILFFSGLPWKMIIGALLGVGGASPLIWEFVLMPYQKERIITVFNPAADPLGSGYHVLQAAAAIGSGGLTGKGWLEGTQTHLGFIPEQHTDFIFAVIGEELGFLGYLTMMFIYLFILLRLAFIMNALTDIYAKAFTGGIMSIMFAYIFVNVGMVSGMLPVVGVPLPLISYGGTATLSLIFSLGLISGYSKQTLI</sequence>